<organism evidence="2 3">
    <name type="scientific">Eumeta variegata</name>
    <name type="common">Bagworm moth</name>
    <name type="synonym">Eumeta japonica</name>
    <dbReference type="NCBI Taxonomy" id="151549"/>
    <lineage>
        <taxon>Eukaryota</taxon>
        <taxon>Metazoa</taxon>
        <taxon>Ecdysozoa</taxon>
        <taxon>Arthropoda</taxon>
        <taxon>Hexapoda</taxon>
        <taxon>Insecta</taxon>
        <taxon>Pterygota</taxon>
        <taxon>Neoptera</taxon>
        <taxon>Endopterygota</taxon>
        <taxon>Lepidoptera</taxon>
        <taxon>Glossata</taxon>
        <taxon>Ditrysia</taxon>
        <taxon>Tineoidea</taxon>
        <taxon>Psychidae</taxon>
        <taxon>Oiketicinae</taxon>
        <taxon>Eumeta</taxon>
    </lineage>
</organism>
<feature type="region of interest" description="Disordered" evidence="1">
    <location>
        <begin position="1"/>
        <end position="28"/>
    </location>
</feature>
<evidence type="ECO:0000256" key="1">
    <source>
        <dbReference type="SAM" id="MobiDB-lite"/>
    </source>
</evidence>
<dbReference type="AlphaFoldDB" id="A0A4C1VCD2"/>
<proteinExistence type="predicted"/>
<keyword evidence="3" id="KW-1185">Reference proteome</keyword>
<reference evidence="2 3" key="1">
    <citation type="journal article" date="2019" name="Commun. Biol.">
        <title>The bagworm genome reveals a unique fibroin gene that provides high tensile strength.</title>
        <authorList>
            <person name="Kono N."/>
            <person name="Nakamura H."/>
            <person name="Ohtoshi R."/>
            <person name="Tomita M."/>
            <person name="Numata K."/>
            <person name="Arakawa K."/>
        </authorList>
    </citation>
    <scope>NUCLEOTIDE SEQUENCE [LARGE SCALE GENOMIC DNA]</scope>
</reference>
<dbReference type="EMBL" id="BGZK01000323">
    <property type="protein sequence ID" value="GBP36808.1"/>
    <property type="molecule type" value="Genomic_DNA"/>
</dbReference>
<evidence type="ECO:0000313" key="2">
    <source>
        <dbReference type="EMBL" id="GBP36808.1"/>
    </source>
</evidence>
<name>A0A4C1VCD2_EUMVA</name>
<sequence>MESHNIESKPETNTEEISKKKDGDDKKAEGGLCFRKFQRFQMPDVPRWWQLEIIQYSSKPEWESNQSWESGDRTEMERKNNIGTVADSVINLYKRRTNLFDVHADGAAGEN</sequence>
<comment type="caution">
    <text evidence="2">The sequence shown here is derived from an EMBL/GenBank/DDBJ whole genome shotgun (WGS) entry which is preliminary data.</text>
</comment>
<dbReference type="OrthoDB" id="7375058at2759"/>
<protein>
    <submittedName>
        <fullName evidence="2">Uncharacterized protein</fullName>
    </submittedName>
</protein>
<evidence type="ECO:0000313" key="3">
    <source>
        <dbReference type="Proteomes" id="UP000299102"/>
    </source>
</evidence>
<accession>A0A4C1VCD2</accession>
<dbReference type="Proteomes" id="UP000299102">
    <property type="component" value="Unassembled WGS sequence"/>
</dbReference>
<gene>
    <name evidence="2" type="ORF">EVAR_28149_1</name>
</gene>